<keyword evidence="2" id="KW-1185">Reference proteome</keyword>
<gene>
    <name evidence="1" type="ORF">ACH5RR_023268</name>
</gene>
<dbReference type="EMBL" id="JBJUIK010000010">
    <property type="protein sequence ID" value="KAL3516366.1"/>
    <property type="molecule type" value="Genomic_DNA"/>
</dbReference>
<comment type="caution">
    <text evidence="1">The sequence shown here is derived from an EMBL/GenBank/DDBJ whole genome shotgun (WGS) entry which is preliminary data.</text>
</comment>
<name>A0ABD2ZA61_9GENT</name>
<protein>
    <submittedName>
        <fullName evidence="1">Uncharacterized protein</fullName>
    </submittedName>
</protein>
<evidence type="ECO:0000313" key="1">
    <source>
        <dbReference type="EMBL" id="KAL3516366.1"/>
    </source>
</evidence>
<accession>A0ABD2ZA61</accession>
<sequence length="181" mass="20141">MSNREVAVIKLWHHEKGSWLRKRRAEEDKSEDAPHLVLYWLALFIALVGLATSSCKAVASGLAVGKGLVFKSDSPCFRFGPALAYLLVLSFERDPIRRPSLPETLTKGLFFTSRHDEQGRLGSSVTAFVLAARFVYVFNALFKPQSPSAFDFINVAASIWNWMRLSASKVASKGVKAFLSF</sequence>
<reference evidence="1 2" key="1">
    <citation type="submission" date="2024-11" db="EMBL/GenBank/DDBJ databases">
        <title>A near-complete genome assembly of Cinchona calisaya.</title>
        <authorList>
            <person name="Lian D.C."/>
            <person name="Zhao X.W."/>
            <person name="Wei L."/>
        </authorList>
    </citation>
    <scope>NUCLEOTIDE SEQUENCE [LARGE SCALE GENOMIC DNA]</scope>
    <source>
        <tissue evidence="1">Nenye</tissue>
    </source>
</reference>
<evidence type="ECO:0000313" key="2">
    <source>
        <dbReference type="Proteomes" id="UP001630127"/>
    </source>
</evidence>
<dbReference type="Proteomes" id="UP001630127">
    <property type="component" value="Unassembled WGS sequence"/>
</dbReference>
<proteinExistence type="predicted"/>
<dbReference type="AlphaFoldDB" id="A0ABD2ZA61"/>
<organism evidence="1 2">
    <name type="scientific">Cinchona calisaya</name>
    <dbReference type="NCBI Taxonomy" id="153742"/>
    <lineage>
        <taxon>Eukaryota</taxon>
        <taxon>Viridiplantae</taxon>
        <taxon>Streptophyta</taxon>
        <taxon>Embryophyta</taxon>
        <taxon>Tracheophyta</taxon>
        <taxon>Spermatophyta</taxon>
        <taxon>Magnoliopsida</taxon>
        <taxon>eudicotyledons</taxon>
        <taxon>Gunneridae</taxon>
        <taxon>Pentapetalae</taxon>
        <taxon>asterids</taxon>
        <taxon>lamiids</taxon>
        <taxon>Gentianales</taxon>
        <taxon>Rubiaceae</taxon>
        <taxon>Cinchonoideae</taxon>
        <taxon>Cinchoneae</taxon>
        <taxon>Cinchona</taxon>
    </lineage>
</organism>